<evidence type="ECO:0000313" key="3">
    <source>
        <dbReference type="Proteomes" id="UP000824998"/>
    </source>
</evidence>
<dbReference type="AlphaFoldDB" id="A0A9P7YDW8"/>
<protein>
    <submittedName>
        <fullName evidence="2">Uncharacterized protein</fullName>
    </submittedName>
</protein>
<gene>
    <name evidence="2" type="ORF">BJ875DRAFT_470078</name>
</gene>
<feature type="compositionally biased region" description="Low complexity" evidence="1">
    <location>
        <begin position="213"/>
        <end position="222"/>
    </location>
</feature>
<feature type="compositionally biased region" description="Basic and acidic residues" evidence="1">
    <location>
        <begin position="223"/>
        <end position="236"/>
    </location>
</feature>
<feature type="region of interest" description="Disordered" evidence="1">
    <location>
        <begin position="180"/>
        <end position="242"/>
    </location>
</feature>
<feature type="compositionally biased region" description="Polar residues" evidence="1">
    <location>
        <begin position="1"/>
        <end position="17"/>
    </location>
</feature>
<comment type="caution">
    <text evidence="2">The sequence shown here is derived from an EMBL/GenBank/DDBJ whole genome shotgun (WGS) entry which is preliminary data.</text>
</comment>
<proteinExistence type="predicted"/>
<dbReference type="EMBL" id="MU251616">
    <property type="protein sequence ID" value="KAG9231228.1"/>
    <property type="molecule type" value="Genomic_DNA"/>
</dbReference>
<keyword evidence="3" id="KW-1185">Reference proteome</keyword>
<organism evidence="2 3">
    <name type="scientific">Amylocarpus encephaloides</name>
    <dbReference type="NCBI Taxonomy" id="45428"/>
    <lineage>
        <taxon>Eukaryota</taxon>
        <taxon>Fungi</taxon>
        <taxon>Dikarya</taxon>
        <taxon>Ascomycota</taxon>
        <taxon>Pezizomycotina</taxon>
        <taxon>Leotiomycetes</taxon>
        <taxon>Helotiales</taxon>
        <taxon>Helotiales incertae sedis</taxon>
        <taxon>Amylocarpus</taxon>
    </lineage>
</organism>
<feature type="compositionally biased region" description="Polar residues" evidence="1">
    <location>
        <begin position="53"/>
        <end position="77"/>
    </location>
</feature>
<reference evidence="2" key="1">
    <citation type="journal article" date="2021" name="IMA Fungus">
        <title>Genomic characterization of three marine fungi, including Emericellopsis atlantica sp. nov. with signatures of a generalist lifestyle and marine biomass degradation.</title>
        <authorList>
            <person name="Hagestad O.C."/>
            <person name="Hou L."/>
            <person name="Andersen J.H."/>
            <person name="Hansen E.H."/>
            <person name="Altermark B."/>
            <person name="Li C."/>
            <person name="Kuhnert E."/>
            <person name="Cox R.J."/>
            <person name="Crous P.W."/>
            <person name="Spatafora J.W."/>
            <person name="Lail K."/>
            <person name="Amirebrahimi M."/>
            <person name="Lipzen A."/>
            <person name="Pangilinan J."/>
            <person name="Andreopoulos W."/>
            <person name="Hayes R.D."/>
            <person name="Ng V."/>
            <person name="Grigoriev I.V."/>
            <person name="Jackson S.A."/>
            <person name="Sutton T.D.S."/>
            <person name="Dobson A.D.W."/>
            <person name="Rama T."/>
        </authorList>
    </citation>
    <scope>NUCLEOTIDE SEQUENCE</scope>
    <source>
        <strain evidence="2">TRa018bII</strain>
    </source>
</reference>
<dbReference type="Proteomes" id="UP000824998">
    <property type="component" value="Unassembled WGS sequence"/>
</dbReference>
<feature type="compositionally biased region" description="Low complexity" evidence="1">
    <location>
        <begin position="29"/>
        <end position="44"/>
    </location>
</feature>
<feature type="region of interest" description="Disordered" evidence="1">
    <location>
        <begin position="1"/>
        <end position="117"/>
    </location>
</feature>
<accession>A0A9P7YDW8</accession>
<evidence type="ECO:0000256" key="1">
    <source>
        <dbReference type="SAM" id="MobiDB-lite"/>
    </source>
</evidence>
<sequence>MRSTGDNSNTLSPTHASSLEPPGERKESVAVSPKTVPTTTTAVPGSNLDQEDTSNIGVKFSEQQAPLETRETTTTADNGRPSHSPIFPSGAGVVSGHVDSPMHGAHSHRGTGQFRTTQGTLNARASRDLDDKSHNSLEAHRMDARSKSIAESMHDGKGAEGGMPDVIKKDLEYTKPGQISAEFAGTGGSTAGLDEGSARKVVDSSKTGDSAHHSATGSSTTHPGEKEKMGLGDKIKAKLHHN</sequence>
<name>A0A9P7YDW8_9HELO</name>
<evidence type="ECO:0000313" key="2">
    <source>
        <dbReference type="EMBL" id="KAG9231228.1"/>
    </source>
</evidence>